<dbReference type="FunFam" id="1.10.510.10:FF:000263">
    <property type="entry name" value="MAP kinase skh1/pek1"/>
    <property type="match status" value="1"/>
</dbReference>
<evidence type="ECO:0000256" key="1">
    <source>
        <dbReference type="ARBA" id="ARBA00022679"/>
    </source>
</evidence>
<feature type="region of interest" description="Disordered" evidence="8">
    <location>
        <begin position="1"/>
        <end position="26"/>
    </location>
</feature>
<dbReference type="RefSeq" id="XP_056038195.1">
    <property type="nucleotide sequence ID" value="XM_056182222.1"/>
</dbReference>
<name>A0AAF0AWP9_9SCHI</name>
<evidence type="ECO:0000313" key="11">
    <source>
        <dbReference type="Proteomes" id="UP001212411"/>
    </source>
</evidence>
<dbReference type="Pfam" id="PF00069">
    <property type="entry name" value="Pkinase"/>
    <property type="match status" value="1"/>
</dbReference>
<sequence>MRQKPLLNLDTSDGFSEERISQPEKRRQEEILEITDLVFSPNEKQSDPIADKRNRLENNTIRSLEDIDDEQLEDLVTNGGILYMNSLGDGVSGSVRKCKVRGTDLIFALKTVFSAPNTSVQRQLLRELKINRSCASPHVVKYYGACYDVAECQLNIAMEHCGAGSLDAVYKRVSAKGGRTGERPLGKIAHGVLSGLSYLHDRKIIHRDIKPSNILMTATGQVKLCDFGVSGELVNSLAGTFTGTSYYMAPERISGSAYTISSDIWSLGLTLMEVALNRFPFPPEESPPLMPIELLSYIINMPPPALPEESGITWSRAFRHFLCVCLIKNKDERPGPQKMLCHPWVKAFERIDVNMEEFLRQVWLD</sequence>
<dbReference type="PANTHER" id="PTHR47448">
    <property type="entry name" value="DUAL SPECIFICITY MITOGEN-ACTIVATED PROTEIN KINASE KINASE DSOR1-LIKE PROTEIN"/>
    <property type="match status" value="1"/>
</dbReference>
<feature type="compositionally biased region" description="Basic and acidic residues" evidence="8">
    <location>
        <begin position="16"/>
        <end position="26"/>
    </location>
</feature>
<evidence type="ECO:0000256" key="6">
    <source>
        <dbReference type="PROSITE-ProRule" id="PRU10141"/>
    </source>
</evidence>
<evidence type="ECO:0000313" key="10">
    <source>
        <dbReference type="EMBL" id="WBW73952.1"/>
    </source>
</evidence>
<evidence type="ECO:0000256" key="2">
    <source>
        <dbReference type="ARBA" id="ARBA00022741"/>
    </source>
</evidence>
<dbReference type="GO" id="GO:0004674">
    <property type="term" value="F:protein serine/threonine kinase activity"/>
    <property type="evidence" value="ECO:0007669"/>
    <property type="project" value="UniProtKB-KW"/>
</dbReference>
<evidence type="ECO:0000256" key="5">
    <source>
        <dbReference type="ARBA" id="ARBA00038035"/>
    </source>
</evidence>
<evidence type="ECO:0000256" key="8">
    <source>
        <dbReference type="SAM" id="MobiDB-lite"/>
    </source>
</evidence>
<dbReference type="PROSITE" id="PS50011">
    <property type="entry name" value="PROTEIN_KINASE_DOM"/>
    <property type="match status" value="1"/>
</dbReference>
<keyword evidence="11" id="KW-1185">Reference proteome</keyword>
<reference evidence="10 11" key="1">
    <citation type="journal article" date="2023" name="G3 (Bethesda)">
        <title>A high-quality reference genome for the fission yeast Schizosaccharomyces osmophilus.</title>
        <authorList>
            <person name="Jia G.S."/>
            <person name="Zhang W.C."/>
            <person name="Liang Y."/>
            <person name="Liu X.H."/>
            <person name="Rhind N."/>
            <person name="Pidoux A."/>
            <person name="Brysch-Herzberg M."/>
            <person name="Du L.L."/>
        </authorList>
    </citation>
    <scope>NUCLEOTIDE SEQUENCE [LARGE SCALE GENOMIC DNA]</scope>
    <source>
        <strain evidence="10 11">CBS 15793</strain>
    </source>
</reference>
<dbReference type="InterPro" id="IPR011009">
    <property type="entry name" value="Kinase-like_dom_sf"/>
</dbReference>
<dbReference type="InterPro" id="IPR050915">
    <property type="entry name" value="MAP_kinase_kinase"/>
</dbReference>
<accession>A0AAF0AWP9</accession>
<dbReference type="Gene3D" id="1.10.510.10">
    <property type="entry name" value="Transferase(Phosphotransferase) domain 1"/>
    <property type="match status" value="1"/>
</dbReference>
<dbReference type="PROSITE" id="PS00107">
    <property type="entry name" value="PROTEIN_KINASE_ATP"/>
    <property type="match status" value="1"/>
</dbReference>
<keyword evidence="2 6" id="KW-0547">Nucleotide-binding</keyword>
<keyword evidence="7" id="KW-0723">Serine/threonine-protein kinase</keyword>
<dbReference type="GO" id="GO:0005524">
    <property type="term" value="F:ATP binding"/>
    <property type="evidence" value="ECO:0007669"/>
    <property type="project" value="UniProtKB-UniRule"/>
</dbReference>
<dbReference type="GeneID" id="80876911"/>
<organism evidence="10 11">
    <name type="scientific">Schizosaccharomyces osmophilus</name>
    <dbReference type="NCBI Taxonomy" id="2545709"/>
    <lineage>
        <taxon>Eukaryota</taxon>
        <taxon>Fungi</taxon>
        <taxon>Dikarya</taxon>
        <taxon>Ascomycota</taxon>
        <taxon>Taphrinomycotina</taxon>
        <taxon>Schizosaccharomycetes</taxon>
        <taxon>Schizosaccharomycetales</taxon>
        <taxon>Schizosaccharomycetaceae</taxon>
        <taxon>Schizosaccharomyces</taxon>
    </lineage>
</organism>
<evidence type="ECO:0000256" key="3">
    <source>
        <dbReference type="ARBA" id="ARBA00022777"/>
    </source>
</evidence>
<dbReference type="Proteomes" id="UP001212411">
    <property type="component" value="Chromosome 2"/>
</dbReference>
<dbReference type="PROSITE" id="PS00108">
    <property type="entry name" value="PROTEIN_KINASE_ST"/>
    <property type="match status" value="1"/>
</dbReference>
<dbReference type="SMART" id="SM00220">
    <property type="entry name" value="S_TKc"/>
    <property type="match status" value="1"/>
</dbReference>
<keyword evidence="1" id="KW-0808">Transferase</keyword>
<dbReference type="KEGG" id="som:SOMG_03432"/>
<evidence type="ECO:0000256" key="7">
    <source>
        <dbReference type="RuleBase" id="RU000304"/>
    </source>
</evidence>
<keyword evidence="3 10" id="KW-0418">Kinase</keyword>
<dbReference type="GO" id="GO:0000165">
    <property type="term" value="P:MAPK cascade"/>
    <property type="evidence" value="ECO:0007669"/>
    <property type="project" value="UniProtKB-ARBA"/>
</dbReference>
<protein>
    <submittedName>
        <fullName evidence="10">MAP kinase kinase Pek1</fullName>
    </submittedName>
</protein>
<feature type="binding site" evidence="6">
    <location>
        <position position="110"/>
    </location>
    <ligand>
        <name>ATP</name>
        <dbReference type="ChEBI" id="CHEBI:30616"/>
    </ligand>
</feature>
<dbReference type="SUPFAM" id="SSF56112">
    <property type="entry name" value="Protein kinase-like (PK-like)"/>
    <property type="match status" value="1"/>
</dbReference>
<dbReference type="AlphaFoldDB" id="A0AAF0AWP9"/>
<comment type="similarity">
    <text evidence="5">Belongs to the protein kinase superfamily. STE Ser/Thr protein kinase family. MAP kinase kinase subfamily.</text>
</comment>
<dbReference type="InterPro" id="IPR008271">
    <property type="entry name" value="Ser/Thr_kinase_AS"/>
</dbReference>
<evidence type="ECO:0000256" key="4">
    <source>
        <dbReference type="ARBA" id="ARBA00022840"/>
    </source>
</evidence>
<evidence type="ECO:0000259" key="9">
    <source>
        <dbReference type="PROSITE" id="PS50011"/>
    </source>
</evidence>
<keyword evidence="4 6" id="KW-0067">ATP-binding</keyword>
<dbReference type="InterPro" id="IPR017441">
    <property type="entry name" value="Protein_kinase_ATP_BS"/>
</dbReference>
<dbReference type="PANTHER" id="PTHR47448:SF5">
    <property type="entry name" value="MITOGEN-ACTIVATED PROTEIN KINASE KINAE MKK2"/>
    <property type="match status" value="1"/>
</dbReference>
<proteinExistence type="inferred from homology"/>
<dbReference type="InterPro" id="IPR000719">
    <property type="entry name" value="Prot_kinase_dom"/>
</dbReference>
<feature type="domain" description="Protein kinase" evidence="9">
    <location>
        <begin position="81"/>
        <end position="345"/>
    </location>
</feature>
<dbReference type="Gene3D" id="3.30.200.20">
    <property type="entry name" value="Phosphorylase Kinase, domain 1"/>
    <property type="match status" value="1"/>
</dbReference>
<gene>
    <name evidence="10" type="primary">pek1</name>
    <name evidence="10" type="ORF">SOMG_03432</name>
</gene>
<dbReference type="EMBL" id="CP115612">
    <property type="protein sequence ID" value="WBW73952.1"/>
    <property type="molecule type" value="Genomic_DNA"/>
</dbReference>